<dbReference type="CDD" id="cd04660">
    <property type="entry name" value="nsLTP_like"/>
    <property type="match status" value="1"/>
</dbReference>
<dbReference type="Gene3D" id="1.10.110.10">
    <property type="entry name" value="Plant lipid-transfer and hydrophobic proteins"/>
    <property type="match status" value="1"/>
</dbReference>
<dbReference type="GeneID" id="108991083"/>
<evidence type="ECO:0000313" key="2">
    <source>
        <dbReference type="RefSeq" id="XP_018820771.1"/>
    </source>
</evidence>
<dbReference type="STRING" id="51240.A0A2I4EN04"/>
<dbReference type="InterPro" id="IPR036312">
    <property type="entry name" value="Bifun_inhib/LTP/seed_sf"/>
</dbReference>
<dbReference type="PANTHER" id="PTHR33286:SF54">
    <property type="entry name" value="BIFUNCTIONAL INHIBITOR_LIPID-TRANSFER PROTEIN_SEED STORAGE 2S ALBUMIN SUPERFAMILY PROTEIN"/>
    <property type="match status" value="1"/>
</dbReference>
<keyword evidence="1" id="KW-1185">Reference proteome</keyword>
<dbReference type="InterPro" id="IPR044741">
    <property type="entry name" value="NsLTP-like"/>
</dbReference>
<dbReference type="InterPro" id="IPR016140">
    <property type="entry name" value="Bifunc_inhib/LTP/seed_store"/>
</dbReference>
<dbReference type="FunCoup" id="A0A2I4EN04">
    <property type="interactions" value="127"/>
</dbReference>
<dbReference type="Pfam" id="PF14368">
    <property type="entry name" value="LTP_2"/>
    <property type="match status" value="1"/>
</dbReference>
<reference evidence="2" key="1">
    <citation type="submission" date="2025-08" db="UniProtKB">
        <authorList>
            <consortium name="RefSeq"/>
        </authorList>
    </citation>
    <scope>IDENTIFICATION</scope>
    <source>
        <tissue evidence="2">Leaves</tissue>
    </source>
</reference>
<evidence type="ECO:0000313" key="1">
    <source>
        <dbReference type="Proteomes" id="UP000235220"/>
    </source>
</evidence>
<organism evidence="1 2">
    <name type="scientific">Juglans regia</name>
    <name type="common">English walnut</name>
    <dbReference type="NCBI Taxonomy" id="51240"/>
    <lineage>
        <taxon>Eukaryota</taxon>
        <taxon>Viridiplantae</taxon>
        <taxon>Streptophyta</taxon>
        <taxon>Embryophyta</taxon>
        <taxon>Tracheophyta</taxon>
        <taxon>Spermatophyta</taxon>
        <taxon>Magnoliopsida</taxon>
        <taxon>eudicotyledons</taxon>
        <taxon>Gunneridae</taxon>
        <taxon>Pentapetalae</taxon>
        <taxon>rosids</taxon>
        <taxon>fabids</taxon>
        <taxon>Fagales</taxon>
        <taxon>Juglandaceae</taxon>
        <taxon>Juglans</taxon>
    </lineage>
</organism>
<dbReference type="AlphaFoldDB" id="A0A2I4EN04"/>
<sequence length="115" mass="12297">MTVFNTNILLLAVFAILGILMSNDNSNMVAGQACQGDLQGLITQCAMFVQKNVPKSNPSPGCCSVIQTVDIPCACKHITKEVEQMVDMEKVVFVAKYCGRAIPPGTQCGSYTVPP</sequence>
<dbReference type="RefSeq" id="XP_018820771.1">
    <property type="nucleotide sequence ID" value="XM_018965226.2"/>
</dbReference>
<protein>
    <submittedName>
        <fullName evidence="2">Uncharacterized protein LOC108991083</fullName>
    </submittedName>
</protein>
<name>A0A2I4EN04_JUGRE</name>
<dbReference type="SUPFAM" id="SSF47699">
    <property type="entry name" value="Bifunctional inhibitor/lipid-transfer protein/seed storage 2S albumin"/>
    <property type="match status" value="1"/>
</dbReference>
<accession>A0A2I4EN04</accession>
<dbReference type="Proteomes" id="UP000235220">
    <property type="component" value="Chromosome 14"/>
</dbReference>
<proteinExistence type="predicted"/>
<dbReference type="PANTHER" id="PTHR33286">
    <property type="entry name" value="BIFUNCTIONAL INHIBITOR/LIPID-TRANSFER PROTEIN/SEED STORAGE 2S ALBUMIN SUPERFAMILY PROTEIN"/>
    <property type="match status" value="1"/>
</dbReference>
<gene>
    <name evidence="2" type="primary">LOC108991083</name>
</gene>
<dbReference type="OrthoDB" id="653734at2759"/>
<dbReference type="KEGG" id="jre:108991083"/>
<dbReference type="Gramene" id="Jr14_01350_p1">
    <property type="protein sequence ID" value="cds.Jr14_01350_p1"/>
    <property type="gene ID" value="Jr14_01350"/>
</dbReference>